<accession>A0A8S5SNF4</accession>
<dbReference type="EMBL" id="BK032630">
    <property type="protein sequence ID" value="DAF52215.1"/>
    <property type="molecule type" value="Genomic_DNA"/>
</dbReference>
<feature type="region of interest" description="Disordered" evidence="1">
    <location>
        <begin position="1"/>
        <end position="72"/>
    </location>
</feature>
<evidence type="ECO:0000256" key="1">
    <source>
        <dbReference type="SAM" id="MobiDB-lite"/>
    </source>
</evidence>
<name>A0A8S5SNF4_9CAUD</name>
<proteinExistence type="predicted"/>
<sequence>MHLRAGERSSHAPQTPCKRFWRTFTPPPHHGKGPPLKGAQNGLERLRGFPRPGGDPAEHLRSGRGRAASPEM</sequence>
<feature type="compositionally biased region" description="Basic and acidic residues" evidence="1">
    <location>
        <begin position="1"/>
        <end position="10"/>
    </location>
</feature>
<reference evidence="2" key="1">
    <citation type="journal article" date="2021" name="Proc. Natl. Acad. Sci. U.S.A.">
        <title>A Catalog of Tens of Thousands of Viruses from Human Metagenomes Reveals Hidden Associations with Chronic Diseases.</title>
        <authorList>
            <person name="Tisza M.J."/>
            <person name="Buck C.B."/>
        </authorList>
    </citation>
    <scope>NUCLEOTIDE SEQUENCE</scope>
    <source>
        <strain evidence="2">Ctq8D8</strain>
    </source>
</reference>
<protein>
    <submittedName>
        <fullName evidence="2">Uncharacterized protein</fullName>
    </submittedName>
</protein>
<evidence type="ECO:0000313" key="2">
    <source>
        <dbReference type="EMBL" id="DAF52215.1"/>
    </source>
</evidence>
<organism evidence="2">
    <name type="scientific">Siphoviridae sp. ctq8D8</name>
    <dbReference type="NCBI Taxonomy" id="2827944"/>
    <lineage>
        <taxon>Viruses</taxon>
        <taxon>Duplodnaviria</taxon>
        <taxon>Heunggongvirae</taxon>
        <taxon>Uroviricota</taxon>
        <taxon>Caudoviricetes</taxon>
    </lineage>
</organism>